<feature type="compositionally biased region" description="Basic and acidic residues" evidence="1">
    <location>
        <begin position="65"/>
        <end position="93"/>
    </location>
</feature>
<reference evidence="3 4" key="1">
    <citation type="submission" date="2024-05" db="EMBL/GenBank/DDBJ databases">
        <authorList>
            <person name="Duchaud E."/>
        </authorList>
    </citation>
    <scope>NUCLEOTIDE SEQUENCE [LARGE SCALE GENOMIC DNA]</scope>
    <source>
        <strain evidence="3">Ena-SAMPLE-TAB-13-05-2024-13:56:06:370-140308</strain>
    </source>
</reference>
<keyword evidence="2" id="KW-0732">Signal</keyword>
<dbReference type="EMBL" id="CAXJIO010000011">
    <property type="protein sequence ID" value="CAL2102658.1"/>
    <property type="molecule type" value="Genomic_DNA"/>
</dbReference>
<comment type="caution">
    <text evidence="3">The sequence shown here is derived from an EMBL/GenBank/DDBJ whole genome shotgun (WGS) entry which is preliminary data.</text>
</comment>
<dbReference type="Proteomes" id="UP001497527">
    <property type="component" value="Unassembled WGS sequence"/>
</dbReference>
<evidence type="ECO:0000313" key="3">
    <source>
        <dbReference type="EMBL" id="CAL2102658.1"/>
    </source>
</evidence>
<name>A0ABM9PB17_9FLAO</name>
<proteinExistence type="predicted"/>
<protein>
    <submittedName>
        <fullName evidence="3">DUF4097 domain-containing protein</fullName>
    </submittedName>
</protein>
<accession>A0ABM9PB17</accession>
<evidence type="ECO:0000256" key="1">
    <source>
        <dbReference type="SAM" id="MobiDB-lite"/>
    </source>
</evidence>
<keyword evidence="4" id="KW-1185">Reference proteome</keyword>
<feature type="region of interest" description="Disordered" evidence="1">
    <location>
        <begin position="65"/>
        <end position="99"/>
    </location>
</feature>
<feature type="signal peptide" evidence="2">
    <location>
        <begin position="1"/>
        <end position="17"/>
    </location>
</feature>
<evidence type="ECO:0000256" key="2">
    <source>
        <dbReference type="SAM" id="SignalP"/>
    </source>
</evidence>
<feature type="chain" id="PRO_5045706488" evidence="2">
    <location>
        <begin position="18"/>
        <end position="281"/>
    </location>
</feature>
<organism evidence="3 4">
    <name type="scientific">Tenacibaculum polynesiense</name>
    <dbReference type="NCBI Taxonomy" id="3137857"/>
    <lineage>
        <taxon>Bacteria</taxon>
        <taxon>Pseudomonadati</taxon>
        <taxon>Bacteroidota</taxon>
        <taxon>Flavobacteriia</taxon>
        <taxon>Flavobacteriales</taxon>
        <taxon>Flavobacteriaceae</taxon>
        <taxon>Tenacibaculum</taxon>
    </lineage>
</organism>
<evidence type="ECO:0000313" key="4">
    <source>
        <dbReference type="Proteomes" id="UP001497527"/>
    </source>
</evidence>
<sequence>MKKILLILLFISGASIAQNKEYTQALSGVKKVRIETNTKTKIVVGASNSLTISHLKSSHDNCGNCDHDEDHEAQESHENHSNKRHKEREDKRKGLTAIYPGGKDNTNGFGFSITKDGSTLIIRDLKSHFQRHGIQIELPKNVGISVDTGNLGSIEVIGFTAEVEVNTNVGRIHMTDVTGPITAHSNVGPINIEFSKVSQTSPITVSSSTSEIDVAIPSNTKASLELKTNGTVYTNFDIDVPTPKPGLRNVSGIKKIVSPINNGGVKIKLKSSLGNIYLRKK</sequence>
<dbReference type="RefSeq" id="WP_348716191.1">
    <property type="nucleotide sequence ID" value="NZ_CAXJIO010000011.1"/>
</dbReference>
<gene>
    <name evidence="3" type="ORF">T190423A01A_20409</name>
</gene>